<comment type="caution">
    <text evidence="2">The sequence shown here is derived from an EMBL/GenBank/DDBJ whole genome shotgun (WGS) entry which is preliminary data.</text>
</comment>
<keyword evidence="1" id="KW-0812">Transmembrane</keyword>
<evidence type="ECO:0000256" key="1">
    <source>
        <dbReference type="SAM" id="Phobius"/>
    </source>
</evidence>
<evidence type="ECO:0000313" key="2">
    <source>
        <dbReference type="EMBL" id="OQO14817.1"/>
    </source>
</evidence>
<dbReference type="AlphaFoldDB" id="A0A1V8TU11"/>
<organism evidence="2 3">
    <name type="scientific">Cryoendolithus antarcticus</name>
    <dbReference type="NCBI Taxonomy" id="1507870"/>
    <lineage>
        <taxon>Eukaryota</taxon>
        <taxon>Fungi</taxon>
        <taxon>Dikarya</taxon>
        <taxon>Ascomycota</taxon>
        <taxon>Pezizomycotina</taxon>
        <taxon>Dothideomycetes</taxon>
        <taxon>Dothideomycetidae</taxon>
        <taxon>Cladosporiales</taxon>
        <taxon>Cladosporiaceae</taxon>
        <taxon>Cryoendolithus</taxon>
    </lineage>
</organism>
<evidence type="ECO:0000313" key="3">
    <source>
        <dbReference type="Proteomes" id="UP000192596"/>
    </source>
</evidence>
<dbReference type="EMBL" id="NAJO01000001">
    <property type="protein sequence ID" value="OQO14817.1"/>
    <property type="molecule type" value="Genomic_DNA"/>
</dbReference>
<gene>
    <name evidence="2" type="ORF">B0A48_00199</name>
</gene>
<dbReference type="Proteomes" id="UP000192596">
    <property type="component" value="Unassembled WGS sequence"/>
</dbReference>
<name>A0A1V8TU11_9PEZI</name>
<proteinExistence type="predicted"/>
<keyword evidence="3" id="KW-1185">Reference proteome</keyword>
<reference evidence="3" key="1">
    <citation type="submission" date="2017-03" db="EMBL/GenBank/DDBJ databases">
        <title>Genomes of endolithic fungi from Antarctica.</title>
        <authorList>
            <person name="Coleine C."/>
            <person name="Masonjones S."/>
            <person name="Stajich J.E."/>
        </authorList>
    </citation>
    <scope>NUCLEOTIDE SEQUENCE [LARGE SCALE GENOMIC DNA]</scope>
    <source>
        <strain evidence="3">CCFEE 5527</strain>
    </source>
</reference>
<protein>
    <submittedName>
        <fullName evidence="2">Uncharacterized protein</fullName>
    </submittedName>
</protein>
<feature type="transmembrane region" description="Helical" evidence="1">
    <location>
        <begin position="15"/>
        <end position="38"/>
    </location>
</feature>
<sequence length="283" mass="31830">MAATMGDDDMHASKIVASAAEAAAAATGMAAVATLLSGRRRAMEEVSRVTFVTSTATTTGTTVPLSPFEIFARASQSAKKIFDTPELLEAVMSCITDIATLFKLRRVSKTFKRTIHGSVKVKQRMFLQAHRRRPEQRLKDFAELNPLPKDPRLTPGPLKHFDFERCHVTGTSALLECDCATYYREWDWESIDSFLISADFQLNESDDEPAKQLWESMRIMNVAVALRIRFGDFIRDSLLDPFGEEIALPRDSTMGDLLRALCIYRDAVVRAYINTTRRRVANR</sequence>
<accession>A0A1V8TU11</accession>
<keyword evidence="1" id="KW-1133">Transmembrane helix</keyword>
<dbReference type="InParanoid" id="A0A1V8TU11"/>
<keyword evidence="1" id="KW-0472">Membrane</keyword>